<feature type="region of interest" description="Disordered" evidence="9">
    <location>
        <begin position="1"/>
        <end position="92"/>
    </location>
</feature>
<evidence type="ECO:0000313" key="11">
    <source>
        <dbReference type="Ensembl" id="ENSTNIP00000004076.1"/>
    </source>
</evidence>
<protein>
    <submittedName>
        <fullName evidence="11">Period circadian clock 3</fullName>
    </submittedName>
</protein>
<keyword evidence="8" id="KW-0539">Nucleus</keyword>
<feature type="compositionally biased region" description="Polar residues" evidence="9">
    <location>
        <begin position="1"/>
        <end position="17"/>
    </location>
</feature>
<feature type="region of interest" description="Disordered" evidence="9">
    <location>
        <begin position="751"/>
        <end position="811"/>
    </location>
</feature>
<dbReference type="InterPro" id="IPR000014">
    <property type="entry name" value="PAS"/>
</dbReference>
<evidence type="ECO:0000256" key="4">
    <source>
        <dbReference type="ARBA" id="ARBA00022737"/>
    </source>
</evidence>
<evidence type="ECO:0000256" key="1">
    <source>
        <dbReference type="ARBA" id="ARBA00004123"/>
    </source>
</evidence>
<evidence type="ECO:0000256" key="9">
    <source>
        <dbReference type="SAM" id="MobiDB-lite"/>
    </source>
</evidence>
<evidence type="ECO:0000256" key="7">
    <source>
        <dbReference type="ARBA" id="ARBA00023163"/>
    </source>
</evidence>
<feature type="region of interest" description="Disordered" evidence="9">
    <location>
        <begin position="588"/>
        <end position="619"/>
    </location>
</feature>
<feature type="compositionally biased region" description="Low complexity" evidence="9">
    <location>
        <begin position="49"/>
        <end position="74"/>
    </location>
</feature>
<dbReference type="InterPro" id="IPR022728">
    <property type="entry name" value="Period_circadian-like_C"/>
</dbReference>
<dbReference type="Pfam" id="PF21353">
    <property type="entry name" value="Per3-like_PAS-A"/>
    <property type="match status" value="1"/>
</dbReference>
<feature type="region of interest" description="Disordered" evidence="9">
    <location>
        <begin position="992"/>
        <end position="1061"/>
    </location>
</feature>
<keyword evidence="12" id="KW-1185">Reference proteome</keyword>
<dbReference type="SUPFAM" id="SSF55785">
    <property type="entry name" value="PYP-like sensor domain (PAS domain)"/>
    <property type="match status" value="1"/>
</dbReference>
<evidence type="ECO:0000259" key="10">
    <source>
        <dbReference type="PROSITE" id="PS50112"/>
    </source>
</evidence>
<feature type="compositionally biased region" description="Polar residues" evidence="9">
    <location>
        <begin position="1026"/>
        <end position="1041"/>
    </location>
</feature>
<reference evidence="12" key="1">
    <citation type="journal article" date="2004" name="Nature">
        <title>Genome duplication in the teleost fish Tetraodon nigroviridis reveals the early vertebrate proto-karyotype.</title>
        <authorList>
            <person name="Jaillon O."/>
            <person name="Aury J.-M."/>
            <person name="Brunet F."/>
            <person name="Petit J.-L."/>
            <person name="Stange-Thomann N."/>
            <person name="Mauceli E."/>
            <person name="Bouneau L."/>
            <person name="Fischer C."/>
            <person name="Ozouf-Costaz C."/>
            <person name="Bernot A."/>
            <person name="Nicaud S."/>
            <person name="Jaffe D."/>
            <person name="Fisher S."/>
            <person name="Lutfalla G."/>
            <person name="Dossat C."/>
            <person name="Segurens B."/>
            <person name="Dasilva C."/>
            <person name="Salanoubat M."/>
            <person name="Levy M."/>
            <person name="Boudet N."/>
            <person name="Castellano S."/>
            <person name="Anthouard V."/>
            <person name="Jubin C."/>
            <person name="Castelli V."/>
            <person name="Katinka M."/>
            <person name="Vacherie B."/>
            <person name="Biemont C."/>
            <person name="Skalli Z."/>
            <person name="Cattolico L."/>
            <person name="Poulain J."/>
            <person name="De Berardinis V."/>
            <person name="Cruaud C."/>
            <person name="Duprat S."/>
            <person name="Brottier P."/>
            <person name="Coutanceau J.-P."/>
            <person name="Gouzy J."/>
            <person name="Parra G."/>
            <person name="Lardier G."/>
            <person name="Chapple C."/>
            <person name="McKernan K.J."/>
            <person name="McEwan P."/>
            <person name="Bosak S."/>
            <person name="Kellis M."/>
            <person name="Volff J.-N."/>
            <person name="Guigo R."/>
            <person name="Zody M.C."/>
            <person name="Mesirov J."/>
            <person name="Lindblad-Toh K."/>
            <person name="Birren B."/>
            <person name="Nusbaum C."/>
            <person name="Kahn D."/>
            <person name="Robinson-Rechavi M."/>
            <person name="Laudet V."/>
            <person name="Schachter V."/>
            <person name="Quetier F."/>
            <person name="Saurin W."/>
            <person name="Scarpelli C."/>
            <person name="Wincker P."/>
            <person name="Lander E.S."/>
            <person name="Weissenbach J."/>
            <person name="Roest Crollius H."/>
        </authorList>
    </citation>
    <scope>NUCLEOTIDE SEQUENCE [LARGE SCALE GENOMIC DNA]</scope>
</reference>
<dbReference type="GO" id="GO:0001222">
    <property type="term" value="F:transcription corepressor binding"/>
    <property type="evidence" value="ECO:0007669"/>
    <property type="project" value="TreeGrafter"/>
</dbReference>
<dbReference type="FunFam" id="3.30.450.20:FF:000004">
    <property type="entry name" value="Period circadian protein homolog 3"/>
    <property type="match status" value="1"/>
</dbReference>
<reference evidence="11" key="3">
    <citation type="submission" date="2025-09" db="UniProtKB">
        <authorList>
            <consortium name="Ensembl"/>
        </authorList>
    </citation>
    <scope>IDENTIFICATION</scope>
</reference>
<dbReference type="SMART" id="SM00091">
    <property type="entry name" value="PAS"/>
    <property type="match status" value="2"/>
</dbReference>
<evidence type="ECO:0000256" key="8">
    <source>
        <dbReference type="ARBA" id="ARBA00023242"/>
    </source>
</evidence>
<sequence>PVLSSTTGDATEENMSGQRDRGVEPEHLGVEESRSSGGEAGQEDEEMTSGSHDLSSSADHSPSSALGSTSSSAKRSNDSENTDGSRRQAHKEVMNTVAEMKKRLPSDKRSRSKASTVEALHYALNCVKQVQANSEYYNLLMQNGQDERRDASVFTLEELERVTSEHTLKNTDSFVVVFSLSSGRVMFASEQAPSVLCCKRKFLESAKFVELLFHQDVNVFYSHTAQLHLPPWSNSHTAGVLFDSAQVKSFFCRIRGGKDRDGEMRYNPFRITPYLLKVQGKGSSGGEEEPCCLALAERIISGYEAPRIPLDKRIFTTTHSPGCVFLEVDDRAVPLLGYLPQDLIGSSLLTFIHPDDRPLMLSMHRKILKYAGQSPFEHSPVRLRCQNGDHITLDTSWSSFINPWSRKVAFIIGRHKVRTSPLNEDVFAAPSKDSITVSHEEIKDLQAKIYKLFLQPVHNNGSSGYGSLGSNGSHEHYISVASSSDSNGNLWEDSHREPMTLQQICADVNRVKSWGQQVYLGSSHKISFLGKPDRVSQACVPPANSNPEVRDHEDSRKQAPVPSYQQINCVDNIIRYLESCTGSALKRKSESHSLVTSSSSSSTSEDDKPAGATDAAQASPPVVLDSGVSVAPTAAAVVGAPLTDITLSTKAMSVVSVTSQCSYSSTIVHVPQPESEATALEDAPMGSEPAEITQTAARPAPSPPTEERRFVGLTKEVLSAHTQKEEQEYVDRFRHRILQSPYSSYLQLDNSSMAHSHQPGEWNRSRRGKLRYKRPKPQGSSDSYASPPGPKSSWPSSESSHPQIGVPYGQTSPLQAPYYHPMMATRPGTEQPLRPHLQPMAPAQTLHPYMTPVMAVILPNYPALTPGFPPVYPPPAASLLPQAPINMAAVVPGPAHFAPPLFQAQAAPPPQTTLGPLLCSRSSSPLQLNLLQEELPKPSEGQGSTGHNRPESLHDQCVNEVGRGDNPSDSGNQDAQSTSSELLDLLLQEDARSGTGSNASGSGSLGSGSGSGSNGTSTSHTGKRPNGSSNSSKYFASNDSSDTSRKARKSQEALPEHQHDFETRVENSLWSIIQRTPDRVMMTYQMHARDQNEVLAEDREKLRVLQPLQPWFTQEQREELAEVHSWIQQNTIPEEIN</sequence>
<reference evidence="11" key="2">
    <citation type="submission" date="2025-08" db="UniProtKB">
        <authorList>
            <consortium name="Ensembl"/>
        </authorList>
    </citation>
    <scope>IDENTIFICATION</scope>
</reference>
<evidence type="ECO:0000256" key="6">
    <source>
        <dbReference type="ARBA" id="ARBA00023108"/>
    </source>
</evidence>
<dbReference type="GO" id="GO:0043153">
    <property type="term" value="P:entrainment of circadian clock by photoperiod"/>
    <property type="evidence" value="ECO:0007669"/>
    <property type="project" value="TreeGrafter"/>
</dbReference>
<dbReference type="InterPro" id="IPR035965">
    <property type="entry name" value="PAS-like_dom_sf"/>
</dbReference>
<dbReference type="GO" id="GO:0005634">
    <property type="term" value="C:nucleus"/>
    <property type="evidence" value="ECO:0007669"/>
    <property type="project" value="UniProtKB-SubCell"/>
</dbReference>
<feature type="compositionally biased region" description="Basic and acidic residues" evidence="9">
    <location>
        <begin position="1042"/>
        <end position="1061"/>
    </location>
</feature>
<dbReference type="AlphaFoldDB" id="H3C755"/>
<feature type="compositionally biased region" description="Low complexity" evidence="9">
    <location>
        <begin position="791"/>
        <end position="802"/>
    </location>
</feature>
<evidence type="ECO:0000313" key="12">
    <source>
        <dbReference type="Proteomes" id="UP000007303"/>
    </source>
</evidence>
<dbReference type="InterPro" id="IPR013655">
    <property type="entry name" value="PAS_fold_3"/>
</dbReference>
<dbReference type="Pfam" id="PF12114">
    <property type="entry name" value="Period_C"/>
    <property type="match status" value="1"/>
</dbReference>
<feature type="domain" description="PAS" evidence="10">
    <location>
        <begin position="325"/>
        <end position="371"/>
    </location>
</feature>
<dbReference type="PANTHER" id="PTHR11269">
    <property type="entry name" value="PERIOD CIRCADIAN PROTEIN"/>
    <property type="match status" value="1"/>
</dbReference>
<keyword evidence="7" id="KW-0804">Transcription</keyword>
<feature type="compositionally biased region" description="Basic residues" evidence="9">
    <location>
        <begin position="765"/>
        <end position="776"/>
    </location>
</feature>
<dbReference type="GO" id="GO:0000122">
    <property type="term" value="P:negative regulation of transcription by RNA polymerase II"/>
    <property type="evidence" value="ECO:0007669"/>
    <property type="project" value="TreeGrafter"/>
</dbReference>
<organism evidence="11 12">
    <name type="scientific">Tetraodon nigroviridis</name>
    <name type="common">Spotted green pufferfish</name>
    <name type="synonym">Chelonodon nigroviridis</name>
    <dbReference type="NCBI Taxonomy" id="99883"/>
    <lineage>
        <taxon>Eukaryota</taxon>
        <taxon>Metazoa</taxon>
        <taxon>Chordata</taxon>
        <taxon>Craniata</taxon>
        <taxon>Vertebrata</taxon>
        <taxon>Euteleostomi</taxon>
        <taxon>Actinopterygii</taxon>
        <taxon>Neopterygii</taxon>
        <taxon>Teleostei</taxon>
        <taxon>Neoteleostei</taxon>
        <taxon>Acanthomorphata</taxon>
        <taxon>Eupercaria</taxon>
        <taxon>Tetraodontiformes</taxon>
        <taxon>Tetradontoidea</taxon>
        <taxon>Tetraodontidae</taxon>
        <taxon>Tetraodon</taxon>
    </lineage>
</organism>
<dbReference type="GeneTree" id="ENSGT00940000160817"/>
<dbReference type="GO" id="GO:0000976">
    <property type="term" value="F:transcription cis-regulatory region binding"/>
    <property type="evidence" value="ECO:0007669"/>
    <property type="project" value="TreeGrafter"/>
</dbReference>
<dbReference type="InterPro" id="IPR057310">
    <property type="entry name" value="PER1-3_bHLH"/>
</dbReference>
<feature type="compositionally biased region" description="Basic and acidic residues" evidence="9">
    <location>
        <begin position="18"/>
        <end position="34"/>
    </location>
</feature>
<evidence type="ECO:0000256" key="5">
    <source>
        <dbReference type="ARBA" id="ARBA00023015"/>
    </source>
</evidence>
<accession>H3C755</accession>
<comment type="subcellular location">
    <subcellularLocation>
        <location evidence="2">Cytoplasm</location>
    </subcellularLocation>
    <subcellularLocation>
        <location evidence="1">Nucleus</location>
    </subcellularLocation>
</comment>
<dbReference type="GO" id="GO:0032922">
    <property type="term" value="P:circadian regulation of gene expression"/>
    <property type="evidence" value="ECO:0007669"/>
    <property type="project" value="TreeGrafter"/>
</dbReference>
<proteinExistence type="predicted"/>
<feature type="compositionally biased region" description="Gly residues" evidence="9">
    <location>
        <begin position="1003"/>
        <end position="1013"/>
    </location>
</feature>
<keyword evidence="4" id="KW-0677">Repeat</keyword>
<dbReference type="InterPro" id="IPR048814">
    <property type="entry name" value="Per1-3_PAS-A"/>
</dbReference>
<feature type="region of interest" description="Disordered" evidence="9">
    <location>
        <begin position="936"/>
        <end position="978"/>
    </location>
</feature>
<feature type="compositionally biased region" description="Low complexity" evidence="9">
    <location>
        <begin position="992"/>
        <end position="1002"/>
    </location>
</feature>
<evidence type="ECO:0000256" key="2">
    <source>
        <dbReference type="ARBA" id="ARBA00004496"/>
    </source>
</evidence>
<dbReference type="Ensembl" id="ENSTNIT00000000469.1">
    <property type="protein sequence ID" value="ENSTNIP00000004076.1"/>
    <property type="gene ID" value="ENSTNIG00000007273.1"/>
</dbReference>
<keyword evidence="6" id="KW-0090">Biological rhythms</keyword>
<dbReference type="GO" id="GO:0005737">
    <property type="term" value="C:cytoplasm"/>
    <property type="evidence" value="ECO:0007669"/>
    <property type="project" value="UniProtKB-SubCell"/>
</dbReference>
<dbReference type="CDD" id="cd00130">
    <property type="entry name" value="PAS"/>
    <property type="match status" value="1"/>
</dbReference>
<dbReference type="Pfam" id="PF08447">
    <property type="entry name" value="PAS_3"/>
    <property type="match status" value="1"/>
</dbReference>
<feature type="compositionally biased region" description="Basic and acidic residues" evidence="9">
    <location>
        <begin position="75"/>
        <end position="92"/>
    </location>
</feature>
<dbReference type="FunFam" id="3.30.450.20:FF:000013">
    <property type="entry name" value="Period circadian protein homolog 2"/>
    <property type="match status" value="1"/>
</dbReference>
<feature type="region of interest" description="Disordered" evidence="9">
    <location>
        <begin position="536"/>
        <end position="562"/>
    </location>
</feature>
<dbReference type="PANTHER" id="PTHR11269:SF13">
    <property type="entry name" value="PERIOD CIRCADIAN PROTEIN HOMOLOG 3"/>
    <property type="match status" value="1"/>
</dbReference>
<dbReference type="InterPro" id="IPR050760">
    <property type="entry name" value="Period_circadian_regulator"/>
</dbReference>
<keyword evidence="3" id="KW-0963">Cytoplasm</keyword>
<dbReference type="Pfam" id="PF23170">
    <property type="entry name" value="bHLH_PER"/>
    <property type="match status" value="1"/>
</dbReference>
<feature type="region of interest" description="Disordered" evidence="9">
    <location>
        <begin position="673"/>
        <end position="708"/>
    </location>
</feature>
<dbReference type="PROSITE" id="PS50112">
    <property type="entry name" value="PAS"/>
    <property type="match status" value="1"/>
</dbReference>
<evidence type="ECO:0000256" key="3">
    <source>
        <dbReference type="ARBA" id="ARBA00022490"/>
    </source>
</evidence>
<feature type="compositionally biased region" description="Basic and acidic residues" evidence="9">
    <location>
        <begin position="548"/>
        <end position="557"/>
    </location>
</feature>
<keyword evidence="5" id="KW-0805">Transcription regulation</keyword>
<dbReference type="Gene3D" id="3.30.450.20">
    <property type="entry name" value="PAS domain"/>
    <property type="match status" value="2"/>
</dbReference>
<name>H3C755_TETNG</name>
<dbReference type="Proteomes" id="UP000007303">
    <property type="component" value="Unassembled WGS sequence"/>
</dbReference>
<feature type="compositionally biased region" description="Low complexity" evidence="9">
    <location>
        <begin position="592"/>
        <end position="603"/>
    </location>
</feature>